<dbReference type="EMBL" id="SZYD01000010">
    <property type="protein sequence ID" value="KAD4982579.1"/>
    <property type="molecule type" value="Genomic_DNA"/>
</dbReference>
<dbReference type="AlphaFoldDB" id="A0A5N6NN68"/>
<sequence length="158" mass="16717">MSNQAPISGETLASSIVASVLQKTSSCSDGGTGGSWRHWRNIATRISTERHHSRKRWWSSFIVLGLLGSGPDLSSCTLVRSSDLSCYRSNTERIPVATVVYGGTAGDDLAVNSGALPKAATVATPWLSPPPVTPTWNNQCIGAPIKGLKLLSSCFRCG</sequence>
<keyword evidence="2" id="KW-1185">Reference proteome</keyword>
<gene>
    <name evidence="1" type="ORF">E3N88_19250</name>
</gene>
<protein>
    <submittedName>
        <fullName evidence="1">Uncharacterized protein</fullName>
    </submittedName>
</protein>
<reference evidence="1 2" key="1">
    <citation type="submission" date="2019-05" db="EMBL/GenBank/DDBJ databases">
        <title>Mikania micrantha, genome provides insights into the molecular mechanism of rapid growth.</title>
        <authorList>
            <person name="Liu B."/>
        </authorList>
    </citation>
    <scope>NUCLEOTIDE SEQUENCE [LARGE SCALE GENOMIC DNA]</scope>
    <source>
        <strain evidence="1">NLD-2019</strain>
        <tissue evidence="1">Leaf</tissue>
    </source>
</reference>
<evidence type="ECO:0000313" key="1">
    <source>
        <dbReference type="EMBL" id="KAD4982579.1"/>
    </source>
</evidence>
<evidence type="ECO:0000313" key="2">
    <source>
        <dbReference type="Proteomes" id="UP000326396"/>
    </source>
</evidence>
<dbReference type="Proteomes" id="UP000326396">
    <property type="component" value="Linkage Group LG18"/>
</dbReference>
<proteinExistence type="predicted"/>
<comment type="caution">
    <text evidence="1">The sequence shown here is derived from an EMBL/GenBank/DDBJ whole genome shotgun (WGS) entry which is preliminary data.</text>
</comment>
<accession>A0A5N6NN68</accession>
<organism evidence="1 2">
    <name type="scientific">Mikania micrantha</name>
    <name type="common">bitter vine</name>
    <dbReference type="NCBI Taxonomy" id="192012"/>
    <lineage>
        <taxon>Eukaryota</taxon>
        <taxon>Viridiplantae</taxon>
        <taxon>Streptophyta</taxon>
        <taxon>Embryophyta</taxon>
        <taxon>Tracheophyta</taxon>
        <taxon>Spermatophyta</taxon>
        <taxon>Magnoliopsida</taxon>
        <taxon>eudicotyledons</taxon>
        <taxon>Gunneridae</taxon>
        <taxon>Pentapetalae</taxon>
        <taxon>asterids</taxon>
        <taxon>campanulids</taxon>
        <taxon>Asterales</taxon>
        <taxon>Asteraceae</taxon>
        <taxon>Asteroideae</taxon>
        <taxon>Heliantheae alliance</taxon>
        <taxon>Eupatorieae</taxon>
        <taxon>Mikania</taxon>
    </lineage>
</organism>
<name>A0A5N6NN68_9ASTR</name>